<name>A0ABN2JFQ0_9MICO</name>
<evidence type="ECO:0000259" key="3">
    <source>
        <dbReference type="SMART" id="SM00065"/>
    </source>
</evidence>
<evidence type="ECO:0000313" key="6">
    <source>
        <dbReference type="Proteomes" id="UP001501138"/>
    </source>
</evidence>
<evidence type="ECO:0000256" key="1">
    <source>
        <dbReference type="ARBA" id="ARBA00022801"/>
    </source>
</evidence>
<dbReference type="InterPro" id="IPR036457">
    <property type="entry name" value="PPM-type-like_dom_sf"/>
</dbReference>
<dbReference type="Gene3D" id="3.30.450.40">
    <property type="match status" value="2"/>
</dbReference>
<evidence type="ECO:0008006" key="7">
    <source>
        <dbReference type="Google" id="ProtNLM"/>
    </source>
</evidence>
<dbReference type="SUPFAM" id="SSF81606">
    <property type="entry name" value="PP2C-like"/>
    <property type="match status" value="1"/>
</dbReference>
<feature type="region of interest" description="Disordered" evidence="2">
    <location>
        <begin position="467"/>
        <end position="502"/>
    </location>
</feature>
<dbReference type="SUPFAM" id="SSF55781">
    <property type="entry name" value="GAF domain-like"/>
    <property type="match status" value="2"/>
</dbReference>
<dbReference type="InterPro" id="IPR003594">
    <property type="entry name" value="HATPase_dom"/>
</dbReference>
<dbReference type="Pfam" id="PF13581">
    <property type="entry name" value="HATPase_c_2"/>
    <property type="match status" value="1"/>
</dbReference>
<feature type="domain" description="GAF" evidence="3">
    <location>
        <begin position="209"/>
        <end position="358"/>
    </location>
</feature>
<protein>
    <recommendedName>
        <fullName evidence="7">Serine phosphatase RsbU, regulator of sigma subunit</fullName>
    </recommendedName>
</protein>
<dbReference type="InterPro" id="IPR052016">
    <property type="entry name" value="Bact_Sigma-Reg"/>
</dbReference>
<feature type="region of interest" description="Disordered" evidence="2">
    <location>
        <begin position="776"/>
        <end position="807"/>
    </location>
</feature>
<dbReference type="InterPro" id="IPR029016">
    <property type="entry name" value="GAF-like_dom_sf"/>
</dbReference>
<feature type="domain" description="PPM-type phosphatase" evidence="4">
    <location>
        <begin position="375"/>
        <end position="621"/>
    </location>
</feature>
<dbReference type="Proteomes" id="UP001501138">
    <property type="component" value="Unassembled WGS sequence"/>
</dbReference>
<dbReference type="Gene3D" id="3.60.40.10">
    <property type="entry name" value="PPM-type phosphatase domain"/>
    <property type="match status" value="1"/>
</dbReference>
<keyword evidence="6" id="KW-1185">Reference proteome</keyword>
<dbReference type="SMART" id="SM00331">
    <property type="entry name" value="PP2C_SIG"/>
    <property type="match status" value="1"/>
</dbReference>
<dbReference type="PANTHER" id="PTHR43156:SF2">
    <property type="entry name" value="STAGE II SPORULATION PROTEIN E"/>
    <property type="match status" value="1"/>
</dbReference>
<dbReference type="PANTHER" id="PTHR43156">
    <property type="entry name" value="STAGE II SPORULATION PROTEIN E-RELATED"/>
    <property type="match status" value="1"/>
</dbReference>
<dbReference type="SMART" id="SM00065">
    <property type="entry name" value="GAF"/>
    <property type="match status" value="2"/>
</dbReference>
<dbReference type="EMBL" id="BAAAPM010000003">
    <property type="protein sequence ID" value="GAA1725559.1"/>
    <property type="molecule type" value="Genomic_DNA"/>
</dbReference>
<dbReference type="Pfam" id="PF07228">
    <property type="entry name" value="SpoIIE"/>
    <property type="match status" value="2"/>
</dbReference>
<comment type="caution">
    <text evidence="5">The sequence shown here is derived from an EMBL/GenBank/DDBJ whole genome shotgun (WGS) entry which is preliminary data.</text>
</comment>
<evidence type="ECO:0000256" key="2">
    <source>
        <dbReference type="SAM" id="MobiDB-lite"/>
    </source>
</evidence>
<feature type="domain" description="GAF" evidence="3">
    <location>
        <begin position="35"/>
        <end position="181"/>
    </location>
</feature>
<sequence length="807" mass="86657">MPEAQVVGSLPGPAPVSAPGPVAGATVGPAAGEPVADEVFDRIARLVHRHLGVPAAAVVMLAPEGQTLPGAVGFPDEAQRSRRIVLPKTLTAVVARTRAPFVVHDADDDPRVEGHHYIDDLLAAAYAGYPIEDGRGDVVGALWAVASERRTWTEVDLATLADLSAACSSELRLRAERERARLAEQVAFRAHRRSRFLLGLSERFARVTTLDEVEDAIAHVIGTGTGARWVSLALVDADRRHLTFFTVGHQEPGTTQMRSTRLDATRPDTHVVRSRTPLRFRDHAEMVAAYPQMGPVGSVSEGARSFLPVSSNGTVVGVIACVWDTAREHDSETAALESTISRYVALALERVALLEARRRVATTLQESMLTAPPTVAHLDIATTYTPAARTDQVGGDWYDAVVRDDGTAIVMIGDVVGHDVHAAAQMGQLRSMLRALAWSHDESPAGLLTRLDKANARLGPRAMATAVVARLDRDPPPPPGTPRGPRDREGTGDGTGDGAIKRPERAYTLTWTVAGHPPPMVLRRDGTVERLADTPDLLLGVVPATVRTDRTARLLPGDTLVLYTDGLVERRGVPSDERLADLERVLTCAGGEATSAVPRALVRGLVGDDQRDDVAVLAVRVRVPAPSGPPSPAGPARAERRVASDDLSDLGPSRRWVDDVLESCEVDDEQRRTAMLLTSEILTNALEHGEGPITATVEVDGRRLRVGVRDGSTAEPELQSPTPHDLSGRGVLFLDRLASRWGVRRHDGSDAVGRHSGAVEGKTVWFEIDRGSRPLTGAVPRVRQRPPTPASGTVPLVERVLPRDEPR</sequence>
<dbReference type="CDD" id="cd16936">
    <property type="entry name" value="HATPase_RsbW-like"/>
    <property type="match status" value="1"/>
</dbReference>
<dbReference type="Pfam" id="PF01590">
    <property type="entry name" value="GAF"/>
    <property type="match status" value="1"/>
</dbReference>
<dbReference type="InterPro" id="IPR001932">
    <property type="entry name" value="PPM-type_phosphatase-like_dom"/>
</dbReference>
<evidence type="ECO:0000313" key="5">
    <source>
        <dbReference type="EMBL" id="GAA1725559.1"/>
    </source>
</evidence>
<feature type="region of interest" description="Disordered" evidence="2">
    <location>
        <begin position="623"/>
        <end position="650"/>
    </location>
</feature>
<evidence type="ECO:0000259" key="4">
    <source>
        <dbReference type="SMART" id="SM00331"/>
    </source>
</evidence>
<dbReference type="InterPro" id="IPR036890">
    <property type="entry name" value="HATPase_C_sf"/>
</dbReference>
<organism evidence="5 6">
    <name type="scientific">Isoptericola hypogeus</name>
    <dbReference type="NCBI Taxonomy" id="300179"/>
    <lineage>
        <taxon>Bacteria</taxon>
        <taxon>Bacillati</taxon>
        <taxon>Actinomycetota</taxon>
        <taxon>Actinomycetes</taxon>
        <taxon>Micrococcales</taxon>
        <taxon>Promicromonosporaceae</taxon>
        <taxon>Isoptericola</taxon>
    </lineage>
</organism>
<keyword evidence="1" id="KW-0378">Hydrolase</keyword>
<proteinExistence type="predicted"/>
<gene>
    <name evidence="5" type="ORF">GCM10009809_21700</name>
</gene>
<dbReference type="Gene3D" id="3.30.565.10">
    <property type="entry name" value="Histidine kinase-like ATPase, C-terminal domain"/>
    <property type="match status" value="1"/>
</dbReference>
<dbReference type="InterPro" id="IPR003018">
    <property type="entry name" value="GAF"/>
</dbReference>
<reference evidence="5 6" key="1">
    <citation type="journal article" date="2019" name="Int. J. Syst. Evol. Microbiol.">
        <title>The Global Catalogue of Microorganisms (GCM) 10K type strain sequencing project: providing services to taxonomists for standard genome sequencing and annotation.</title>
        <authorList>
            <consortium name="The Broad Institute Genomics Platform"/>
            <consortium name="The Broad Institute Genome Sequencing Center for Infectious Disease"/>
            <person name="Wu L."/>
            <person name="Ma J."/>
        </authorList>
    </citation>
    <scope>NUCLEOTIDE SEQUENCE [LARGE SCALE GENOMIC DNA]</scope>
    <source>
        <strain evidence="5 6">JCM 15589</strain>
    </source>
</reference>
<accession>A0ABN2JFQ0</accession>